<dbReference type="Proteomes" id="UP000621307">
    <property type="component" value="Unassembled WGS sequence"/>
</dbReference>
<proteinExistence type="predicted"/>
<sequence>MLIFSTNFGLAAPEAIAYSGGALISELISELAQVRRWRNRLPRVRSPSFPQGIDYDFPCVSWLYLPNPA</sequence>
<evidence type="ECO:0000313" key="1">
    <source>
        <dbReference type="EMBL" id="MBD2254760.1"/>
    </source>
</evidence>
<keyword evidence="2" id="KW-1185">Reference proteome</keyword>
<reference evidence="1 2" key="1">
    <citation type="journal article" date="2020" name="ISME J.">
        <title>Comparative genomics reveals insights into cyanobacterial evolution and habitat adaptation.</title>
        <authorList>
            <person name="Chen M.Y."/>
            <person name="Teng W.K."/>
            <person name="Zhao L."/>
            <person name="Hu C.X."/>
            <person name="Zhou Y.K."/>
            <person name="Han B.P."/>
            <person name="Song L.R."/>
            <person name="Shu W.S."/>
        </authorList>
    </citation>
    <scope>NUCLEOTIDE SEQUENCE [LARGE SCALE GENOMIC DNA]</scope>
    <source>
        <strain evidence="1 2">FACHB-3921</strain>
    </source>
</reference>
<name>A0ABR8BMH6_9NOSO</name>
<evidence type="ECO:0000313" key="2">
    <source>
        <dbReference type="Proteomes" id="UP000621307"/>
    </source>
</evidence>
<organism evidence="1 2">
    <name type="scientific">Nostoc parmelioides FACHB-3921</name>
    <dbReference type="NCBI Taxonomy" id="2692909"/>
    <lineage>
        <taxon>Bacteria</taxon>
        <taxon>Bacillati</taxon>
        <taxon>Cyanobacteriota</taxon>
        <taxon>Cyanophyceae</taxon>
        <taxon>Nostocales</taxon>
        <taxon>Nostocaceae</taxon>
        <taxon>Nostoc</taxon>
    </lineage>
</organism>
<dbReference type="RefSeq" id="WP_190571158.1">
    <property type="nucleotide sequence ID" value="NZ_JACJQL010000064.1"/>
</dbReference>
<comment type="caution">
    <text evidence="1">The sequence shown here is derived from an EMBL/GenBank/DDBJ whole genome shotgun (WGS) entry which is preliminary data.</text>
</comment>
<gene>
    <name evidence="1" type="ORF">H6G14_26350</name>
</gene>
<protein>
    <submittedName>
        <fullName evidence="1">Uncharacterized protein</fullName>
    </submittedName>
</protein>
<dbReference type="EMBL" id="JACJQL010000064">
    <property type="protein sequence ID" value="MBD2254760.1"/>
    <property type="molecule type" value="Genomic_DNA"/>
</dbReference>
<accession>A0ABR8BMH6</accession>